<evidence type="ECO:0000313" key="3">
    <source>
        <dbReference type="Proteomes" id="UP000241818"/>
    </source>
</evidence>
<evidence type="ECO:0000313" key="2">
    <source>
        <dbReference type="EMBL" id="PSS08935.1"/>
    </source>
</evidence>
<dbReference type="AlphaFoldDB" id="A0A2T3ARD7"/>
<feature type="non-terminal residue" evidence="2">
    <location>
        <position position="1"/>
    </location>
</feature>
<reference evidence="2 3" key="1">
    <citation type="journal article" date="2018" name="New Phytol.">
        <title>Comparative genomics and transcriptomics depict ericoid mycorrhizal fungi as versatile saprotrophs and plant mutualists.</title>
        <authorList>
            <person name="Martino E."/>
            <person name="Morin E."/>
            <person name="Grelet G.A."/>
            <person name="Kuo A."/>
            <person name="Kohler A."/>
            <person name="Daghino S."/>
            <person name="Barry K.W."/>
            <person name="Cichocki N."/>
            <person name="Clum A."/>
            <person name="Dockter R.B."/>
            <person name="Hainaut M."/>
            <person name="Kuo R.C."/>
            <person name="LaButti K."/>
            <person name="Lindahl B.D."/>
            <person name="Lindquist E.A."/>
            <person name="Lipzen A."/>
            <person name="Khouja H.R."/>
            <person name="Magnuson J."/>
            <person name="Murat C."/>
            <person name="Ohm R.A."/>
            <person name="Singer S.W."/>
            <person name="Spatafora J.W."/>
            <person name="Wang M."/>
            <person name="Veneault-Fourrey C."/>
            <person name="Henrissat B."/>
            <person name="Grigoriev I.V."/>
            <person name="Martin F.M."/>
            <person name="Perotto S."/>
        </authorList>
    </citation>
    <scope>NUCLEOTIDE SEQUENCE [LARGE SCALE GENOMIC DNA]</scope>
    <source>
        <strain evidence="2 3">ATCC 22711</strain>
    </source>
</reference>
<accession>A0A2T3ARD7</accession>
<proteinExistence type="predicted"/>
<dbReference type="InterPro" id="IPR013103">
    <property type="entry name" value="RVT_2"/>
</dbReference>
<protein>
    <recommendedName>
        <fullName evidence="1">Reverse transcriptase Ty1/copia-type domain-containing protein</fullName>
    </recommendedName>
</protein>
<dbReference type="InParanoid" id="A0A2T3ARD7"/>
<name>A0A2T3ARD7_AMORE</name>
<sequence>YIYRYPKSGLIVITYVDDFLLVGLKGKELADLKVALQNAFKIKDLGLYYYFVGVRIVRNRGNRTISLI</sequence>
<dbReference type="OrthoDB" id="5080239at2759"/>
<dbReference type="Proteomes" id="UP000241818">
    <property type="component" value="Unassembled WGS sequence"/>
</dbReference>
<organism evidence="2 3">
    <name type="scientific">Amorphotheca resinae ATCC 22711</name>
    <dbReference type="NCBI Taxonomy" id="857342"/>
    <lineage>
        <taxon>Eukaryota</taxon>
        <taxon>Fungi</taxon>
        <taxon>Dikarya</taxon>
        <taxon>Ascomycota</taxon>
        <taxon>Pezizomycotina</taxon>
        <taxon>Leotiomycetes</taxon>
        <taxon>Helotiales</taxon>
        <taxon>Amorphothecaceae</taxon>
        <taxon>Amorphotheca</taxon>
    </lineage>
</organism>
<keyword evidence="3" id="KW-1185">Reference proteome</keyword>
<feature type="domain" description="Reverse transcriptase Ty1/copia-type" evidence="1">
    <location>
        <begin position="6"/>
        <end position="66"/>
    </location>
</feature>
<gene>
    <name evidence="2" type="ORF">M430DRAFT_109135</name>
</gene>
<dbReference type="RefSeq" id="XP_024717233.1">
    <property type="nucleotide sequence ID" value="XM_024861257.1"/>
</dbReference>
<dbReference type="EMBL" id="KZ679017">
    <property type="protein sequence ID" value="PSS08935.1"/>
    <property type="molecule type" value="Genomic_DNA"/>
</dbReference>
<evidence type="ECO:0000259" key="1">
    <source>
        <dbReference type="Pfam" id="PF07727"/>
    </source>
</evidence>
<dbReference type="Pfam" id="PF07727">
    <property type="entry name" value="RVT_2"/>
    <property type="match status" value="1"/>
</dbReference>
<dbReference type="GeneID" id="36569338"/>